<protein>
    <recommendedName>
        <fullName evidence="4">Terpene synthase</fullName>
        <ecNumber evidence="4">4.2.3.-</ecNumber>
    </recommendedName>
</protein>
<keyword evidence="4" id="KW-0456">Lyase</keyword>
<keyword evidence="4" id="KW-0479">Metal-binding</keyword>
<name>A0A1U9WTL2_GIBZA</name>
<evidence type="ECO:0000256" key="2">
    <source>
        <dbReference type="ARBA" id="ARBA00006333"/>
    </source>
</evidence>
<evidence type="ECO:0000256" key="1">
    <source>
        <dbReference type="ARBA" id="ARBA00001946"/>
    </source>
</evidence>
<proteinExistence type="evidence at transcript level"/>
<dbReference type="Pfam" id="PF19086">
    <property type="entry name" value="Terpene_syn_C_2"/>
    <property type="match status" value="1"/>
</dbReference>
<evidence type="ECO:0000256" key="3">
    <source>
        <dbReference type="ARBA" id="ARBA00022842"/>
    </source>
</evidence>
<keyword evidence="3 4" id="KW-0460">Magnesium</keyword>
<dbReference type="GO" id="GO:0046872">
    <property type="term" value="F:metal ion binding"/>
    <property type="evidence" value="ECO:0007669"/>
    <property type="project" value="UniProtKB-KW"/>
</dbReference>
<evidence type="ECO:0000256" key="4">
    <source>
        <dbReference type="RuleBase" id="RU366034"/>
    </source>
</evidence>
<dbReference type="PANTHER" id="PTHR35201">
    <property type="entry name" value="TERPENE SYNTHASE"/>
    <property type="match status" value="1"/>
</dbReference>
<dbReference type="AlphaFoldDB" id="A0A1U9WTL2"/>
<dbReference type="SUPFAM" id="SSF48576">
    <property type="entry name" value="Terpenoid synthases"/>
    <property type="match status" value="1"/>
</dbReference>
<dbReference type="InterPro" id="IPR034686">
    <property type="entry name" value="Terpene_cyclase-like_2"/>
</dbReference>
<dbReference type="EMBL" id="KY462790">
    <property type="protein sequence ID" value="AQY56778.1"/>
    <property type="molecule type" value="mRNA"/>
</dbReference>
<dbReference type="GO" id="GO:0010333">
    <property type="term" value="F:terpene synthase activity"/>
    <property type="evidence" value="ECO:0007669"/>
    <property type="project" value="InterPro"/>
</dbReference>
<accession>A0A1U9WTL2</accession>
<dbReference type="Gene3D" id="1.10.600.10">
    <property type="entry name" value="Farnesyl Diphosphate Synthase"/>
    <property type="match status" value="1"/>
</dbReference>
<organism evidence="5">
    <name type="scientific">Gibberella zeae</name>
    <name type="common">Wheat head blight fungus</name>
    <name type="synonym">Fusarium graminearum</name>
    <dbReference type="NCBI Taxonomy" id="5518"/>
    <lineage>
        <taxon>Eukaryota</taxon>
        <taxon>Fungi</taxon>
        <taxon>Dikarya</taxon>
        <taxon>Ascomycota</taxon>
        <taxon>Pezizomycotina</taxon>
        <taxon>Sordariomycetes</taxon>
        <taxon>Hypocreomycetidae</taxon>
        <taxon>Hypocreales</taxon>
        <taxon>Nectriaceae</taxon>
        <taxon>Fusarium</taxon>
    </lineage>
</organism>
<dbReference type="PANTHER" id="PTHR35201:SF4">
    <property type="entry name" value="BETA-PINACENE SYNTHASE-RELATED"/>
    <property type="match status" value="1"/>
</dbReference>
<dbReference type="InterPro" id="IPR008949">
    <property type="entry name" value="Isoprenoid_synthase_dom_sf"/>
</dbReference>
<dbReference type="GO" id="GO:0008299">
    <property type="term" value="P:isoprenoid biosynthetic process"/>
    <property type="evidence" value="ECO:0007669"/>
    <property type="project" value="UniProtKB-ARBA"/>
</dbReference>
<reference evidence="5" key="1">
    <citation type="submission" date="2017-01" db="EMBL/GenBank/DDBJ databases">
        <title>Releasing potential power of terpene synthases by a robust precursor supply platform.</title>
        <authorList>
            <person name="Bian G.K."/>
            <person name="Han Y.C."/>
            <person name="Hou A.W."/>
            <person name="Yuan Y.J."/>
            <person name="Liu X.H."/>
            <person name="Deng Z.X."/>
            <person name="Liu T.G."/>
        </authorList>
    </citation>
    <scope>NUCLEOTIDE SEQUENCE</scope>
    <source>
        <strain evidence="5">J1-012</strain>
    </source>
</reference>
<comment type="similarity">
    <text evidence="2 4">Belongs to the terpene synthase family.</text>
</comment>
<evidence type="ECO:0000313" key="5">
    <source>
        <dbReference type="EMBL" id="AQY56778.1"/>
    </source>
</evidence>
<dbReference type="EC" id="4.2.3.-" evidence="4"/>
<dbReference type="SMR" id="A0A1U9WTL2"/>
<comment type="cofactor">
    <cofactor evidence="1 4">
        <name>Mg(2+)</name>
        <dbReference type="ChEBI" id="CHEBI:18420"/>
    </cofactor>
</comment>
<sequence>MDPYSETSDLVDISRFDTHGLGANYKLRRHKFEHLADTGCHKARSDWVKYIGPLTEFGGCNHINGNFSAVVLPLCRPDRLELIAYVLEFAFLHDSVLESENTSPESEVQAEAGLRLLYERCISRLLQTDEVCAKKIAKTWKDAINTTTKDKNVDFQSIEDYLEFRMIDTGAPFVEALMLFGLGMSLSPQEDDALGHVIRPCFAALALTNDYFSFDREIEEVDTSTLINSVAIVMRIQSLDIPTAKTIINETIQKYEREFLRRIDEYKQHKGPISNKIEQYMEAMTYQISGNLVWSLNCPRYNPDYRYGLEACQHEG</sequence>